<dbReference type="Proteomes" id="UP000650524">
    <property type="component" value="Unassembled WGS sequence"/>
</dbReference>
<dbReference type="InterPro" id="IPR029787">
    <property type="entry name" value="Nucleotide_cyclase"/>
</dbReference>
<dbReference type="GO" id="GO:0052621">
    <property type="term" value="F:diguanylate cyclase activity"/>
    <property type="evidence" value="ECO:0007669"/>
    <property type="project" value="TreeGrafter"/>
</dbReference>
<dbReference type="EMBL" id="JACNJD010000200">
    <property type="protein sequence ID" value="MBC8177302.1"/>
    <property type="molecule type" value="Genomic_DNA"/>
</dbReference>
<dbReference type="InterPro" id="IPR043128">
    <property type="entry name" value="Rev_trsase/Diguanyl_cyclase"/>
</dbReference>
<evidence type="ECO:0000313" key="2">
    <source>
        <dbReference type="EMBL" id="MBC8177302.1"/>
    </source>
</evidence>
<dbReference type="AlphaFoldDB" id="A0A8J6MY46"/>
<dbReference type="SUPFAM" id="SSF55073">
    <property type="entry name" value="Nucleotide cyclase"/>
    <property type="match status" value="1"/>
</dbReference>
<dbReference type="PROSITE" id="PS50887">
    <property type="entry name" value="GGDEF"/>
    <property type="match status" value="1"/>
</dbReference>
<comment type="caution">
    <text evidence="2">The sequence shown here is derived from an EMBL/GenBank/DDBJ whole genome shotgun (WGS) entry which is preliminary data.</text>
</comment>
<gene>
    <name evidence="2" type="ORF">H8E19_07830</name>
</gene>
<dbReference type="NCBIfam" id="TIGR00254">
    <property type="entry name" value="GGDEF"/>
    <property type="match status" value="1"/>
</dbReference>
<dbReference type="InterPro" id="IPR050469">
    <property type="entry name" value="Diguanylate_Cyclase"/>
</dbReference>
<proteinExistence type="predicted"/>
<dbReference type="Pfam" id="PF00990">
    <property type="entry name" value="GGDEF"/>
    <property type="match status" value="1"/>
</dbReference>
<name>A0A8J6MY46_9DELT</name>
<dbReference type="PANTHER" id="PTHR45138:SF9">
    <property type="entry name" value="DIGUANYLATE CYCLASE DGCM-RELATED"/>
    <property type="match status" value="1"/>
</dbReference>
<reference evidence="2 3" key="1">
    <citation type="submission" date="2020-08" db="EMBL/GenBank/DDBJ databases">
        <title>Bridging the membrane lipid divide: bacteria of the FCB group superphylum have the potential to synthesize archaeal ether lipids.</title>
        <authorList>
            <person name="Villanueva L."/>
            <person name="Von Meijenfeldt F.A.B."/>
            <person name="Westbye A.B."/>
            <person name="Yadav S."/>
            <person name="Hopmans E.C."/>
            <person name="Dutilh B.E."/>
            <person name="Sinninghe Damste J.S."/>
        </authorList>
    </citation>
    <scope>NUCLEOTIDE SEQUENCE [LARGE SCALE GENOMIC DNA]</scope>
    <source>
        <strain evidence="2">NIOZ-UU27</strain>
    </source>
</reference>
<sequence>MMNGDYPGRILLGQYSNRLKKHIKDLIDRFYAFDEAASPAIPYISAWEEKGDVIWYEFISKRFIEVLDSTYVEAPKSFRKNIIERHVYKYHDAGSPVRQEVISREELKKYRTGLRDEVKKRRFVEAVYKIAPEKGKPFWVKDLASVESFEEDGIYISLGCLTIITKEMEAEEHLTKTKDALRKSEEKFREMAIHDNLTGLYNTRHLYQALSELISEGLVSKKTFSLIFMDIDDFKQVVDTHGHLKASQTLQEFASTLQETLQEPAYAVSYGGDEFVIVLPGLKKRQALHMAEKVRSRIGETLYLRDEGLRVSLTASFGVSTFPDDATSLSEMLALADQAMFYVKERGKNSVSGITLGKQ</sequence>
<dbReference type="Gene3D" id="3.30.70.270">
    <property type="match status" value="1"/>
</dbReference>
<dbReference type="InterPro" id="IPR000160">
    <property type="entry name" value="GGDEF_dom"/>
</dbReference>
<protein>
    <submittedName>
        <fullName evidence="2">GGDEF domain-containing protein</fullName>
    </submittedName>
</protein>
<dbReference type="FunFam" id="3.30.70.270:FF:000001">
    <property type="entry name" value="Diguanylate cyclase domain protein"/>
    <property type="match status" value="1"/>
</dbReference>
<dbReference type="SMART" id="SM00267">
    <property type="entry name" value="GGDEF"/>
    <property type="match status" value="1"/>
</dbReference>
<feature type="domain" description="GGDEF" evidence="1">
    <location>
        <begin position="222"/>
        <end position="356"/>
    </location>
</feature>
<evidence type="ECO:0000259" key="1">
    <source>
        <dbReference type="PROSITE" id="PS50887"/>
    </source>
</evidence>
<dbReference type="PANTHER" id="PTHR45138">
    <property type="entry name" value="REGULATORY COMPONENTS OF SENSORY TRANSDUCTION SYSTEM"/>
    <property type="match status" value="1"/>
</dbReference>
<organism evidence="2 3">
    <name type="scientific">Candidatus Desulfacyla euxinica</name>
    <dbReference type="NCBI Taxonomy" id="2841693"/>
    <lineage>
        <taxon>Bacteria</taxon>
        <taxon>Deltaproteobacteria</taxon>
        <taxon>Candidatus Desulfacyla</taxon>
    </lineage>
</organism>
<accession>A0A8J6MY46</accession>
<dbReference type="CDD" id="cd01949">
    <property type="entry name" value="GGDEF"/>
    <property type="match status" value="1"/>
</dbReference>
<evidence type="ECO:0000313" key="3">
    <source>
        <dbReference type="Proteomes" id="UP000650524"/>
    </source>
</evidence>